<feature type="domain" description="HD" evidence="1">
    <location>
        <begin position="57"/>
        <end position="160"/>
    </location>
</feature>
<dbReference type="EMBL" id="JBHLWP010000001">
    <property type="protein sequence ID" value="MFC0250533.1"/>
    <property type="molecule type" value="Genomic_DNA"/>
</dbReference>
<proteinExistence type="predicted"/>
<dbReference type="InterPro" id="IPR006674">
    <property type="entry name" value="HD_domain"/>
</dbReference>
<dbReference type="PANTHER" id="PTHR11373">
    <property type="entry name" value="DEOXYNUCLEOSIDE TRIPHOSPHATE TRIPHOSPHOHYDROLASE"/>
    <property type="match status" value="1"/>
</dbReference>
<dbReference type="PROSITE" id="PS51831">
    <property type="entry name" value="HD"/>
    <property type="match status" value="1"/>
</dbReference>
<accession>A0ABV6FAJ3</accession>
<dbReference type="InterPro" id="IPR050135">
    <property type="entry name" value="dGTPase-like"/>
</dbReference>
<dbReference type="SMART" id="SM00471">
    <property type="entry name" value="HDc"/>
    <property type="match status" value="1"/>
</dbReference>
<name>A0ABV6FAJ3_9BURK</name>
<reference evidence="2 3" key="1">
    <citation type="submission" date="2024-09" db="EMBL/GenBank/DDBJ databases">
        <authorList>
            <person name="Sun Q."/>
            <person name="Mori K."/>
        </authorList>
    </citation>
    <scope>NUCLEOTIDE SEQUENCE [LARGE SCALE GENOMIC DNA]</scope>
    <source>
        <strain evidence="2 3">CCM 7792</strain>
    </source>
</reference>
<evidence type="ECO:0000313" key="2">
    <source>
        <dbReference type="EMBL" id="MFC0250533.1"/>
    </source>
</evidence>
<dbReference type="RefSeq" id="WP_379677286.1">
    <property type="nucleotide sequence ID" value="NZ_JBHLWP010000001.1"/>
</dbReference>
<evidence type="ECO:0000313" key="3">
    <source>
        <dbReference type="Proteomes" id="UP001589773"/>
    </source>
</evidence>
<dbReference type="Gene3D" id="1.10.3210.10">
    <property type="entry name" value="Hypothetical protein af1432"/>
    <property type="match status" value="1"/>
</dbReference>
<gene>
    <name evidence="2" type="ORF">ACFFJK_01405</name>
</gene>
<dbReference type="Proteomes" id="UP001589773">
    <property type="component" value="Unassembled WGS sequence"/>
</dbReference>
<evidence type="ECO:0000259" key="1">
    <source>
        <dbReference type="PROSITE" id="PS51831"/>
    </source>
</evidence>
<dbReference type="SUPFAM" id="SSF109604">
    <property type="entry name" value="HD-domain/PDEase-like"/>
    <property type="match status" value="1"/>
</dbReference>
<comment type="caution">
    <text evidence="2">The sequence shown here is derived from an EMBL/GenBank/DDBJ whole genome shotgun (WGS) entry which is preliminary data.</text>
</comment>
<dbReference type="InterPro" id="IPR003607">
    <property type="entry name" value="HD/PDEase_dom"/>
</dbReference>
<keyword evidence="3" id="KW-1185">Reference proteome</keyword>
<dbReference type="PANTHER" id="PTHR11373:SF4">
    <property type="entry name" value="DEOXYNUCLEOSIDE TRIPHOSPHATE TRIPHOSPHOHYDROLASE SAMHD1"/>
    <property type="match status" value="1"/>
</dbReference>
<dbReference type="Pfam" id="PF01966">
    <property type="entry name" value="HD"/>
    <property type="match status" value="1"/>
</dbReference>
<dbReference type="CDD" id="cd00077">
    <property type="entry name" value="HDc"/>
    <property type="match status" value="1"/>
</dbReference>
<sequence length="326" mass="37314">MEDYLKFKYTHEDIFRLFVDSIVPSICETAAFQRLKGISFLGAVERTPEYSKRRNNRFDHSIGVALLAQYYAQKMGFSERDRIAVVVAALLHDIGHAPLSHSIEPLFAERFGLDHHVATEKILRGEVGLGKGLHSTLSKYAIDADELINLMSGADRTKTGRIFSSPINVDTVEAIWRGGSYVRKQFFHPLSVLDAFIECDFKTGSIVDRFWAEKHSFYWLMIYSKDGVAADYWARDRVGGNKRLAPDDFYLTEKHFMCKYVAETVSKVDPVEVSIKVRHFEVDERQEVSCYDTLSARYKVVKSKKSVLLHPPKKLESFRNSTLLLI</sequence>
<protein>
    <submittedName>
        <fullName evidence="2">HD domain-containing protein</fullName>
    </submittedName>
</protein>
<organism evidence="2 3">
    <name type="scientific">Massilia consociata</name>
    <dbReference type="NCBI Taxonomy" id="760117"/>
    <lineage>
        <taxon>Bacteria</taxon>
        <taxon>Pseudomonadati</taxon>
        <taxon>Pseudomonadota</taxon>
        <taxon>Betaproteobacteria</taxon>
        <taxon>Burkholderiales</taxon>
        <taxon>Oxalobacteraceae</taxon>
        <taxon>Telluria group</taxon>
        <taxon>Massilia</taxon>
    </lineage>
</organism>